<sequence length="393" mass="42486">MSGSGYWFVRGIGKQTQLIGKPTSPVSVAVARITSEHQYNGPSSDPDDDDSSSSETPLPASPRTSQSEGLDDEEGRPHCPHDSLAAESAPAPTPNTTRQHSLHELEGVLDLIIISFLTSVPTTSLIDRADTSNQCTHCRCPANCAECTALSRKNWGVREKKLSIDAKITRSAQVASATLSLVCSRWHSYIRKPQSSSRLWSRLSLRTIKASNGMVTGLSTSFGAFIRSVDLSNQKILSDEAIYTVLVMCGSLESLSARRCPKLRGLAFNMSAASSLPPLKFLTLSGCDTFNDRGLNFVGKYFGGSLETLNISGCKSLTGKGLKSVGRHCKKIVSIDAGGLKDLKRKAILSLLKKTSPTLRSLNVGGCTGEVEDDEWIGQTMGREFHACILYRR</sequence>
<dbReference type="AlphaFoldDB" id="A0A9W7AI71"/>
<dbReference type="GO" id="GO:0031146">
    <property type="term" value="P:SCF-dependent proteasomal ubiquitin-dependent protein catabolic process"/>
    <property type="evidence" value="ECO:0007669"/>
    <property type="project" value="TreeGrafter"/>
</dbReference>
<dbReference type="PANTHER" id="PTHR13318">
    <property type="entry name" value="PARTNER OF PAIRED, ISOFORM B-RELATED"/>
    <property type="match status" value="1"/>
</dbReference>
<keyword evidence="3" id="KW-1185">Reference proteome</keyword>
<organism evidence="2 3">
    <name type="scientific">Triparma strigata</name>
    <dbReference type="NCBI Taxonomy" id="1606541"/>
    <lineage>
        <taxon>Eukaryota</taxon>
        <taxon>Sar</taxon>
        <taxon>Stramenopiles</taxon>
        <taxon>Ochrophyta</taxon>
        <taxon>Bolidophyceae</taxon>
        <taxon>Parmales</taxon>
        <taxon>Triparmaceae</taxon>
        <taxon>Triparma</taxon>
    </lineage>
</organism>
<dbReference type="Gene3D" id="3.80.10.10">
    <property type="entry name" value="Ribonuclease Inhibitor"/>
    <property type="match status" value="1"/>
</dbReference>
<reference evidence="3" key="1">
    <citation type="journal article" date="2023" name="Commun. Biol.">
        <title>Genome analysis of Parmales, the sister group of diatoms, reveals the evolutionary specialization of diatoms from phago-mixotrophs to photoautotrophs.</title>
        <authorList>
            <person name="Ban H."/>
            <person name="Sato S."/>
            <person name="Yoshikawa S."/>
            <person name="Yamada K."/>
            <person name="Nakamura Y."/>
            <person name="Ichinomiya M."/>
            <person name="Sato N."/>
            <person name="Blanc-Mathieu R."/>
            <person name="Endo H."/>
            <person name="Kuwata A."/>
            <person name="Ogata H."/>
        </authorList>
    </citation>
    <scope>NUCLEOTIDE SEQUENCE [LARGE SCALE GENOMIC DNA]</scope>
    <source>
        <strain evidence="3">NIES 3701</strain>
    </source>
</reference>
<name>A0A9W7AI71_9STRA</name>
<dbReference type="InterPro" id="IPR001611">
    <property type="entry name" value="Leu-rich_rpt"/>
</dbReference>
<dbReference type="SUPFAM" id="SSF52047">
    <property type="entry name" value="RNI-like"/>
    <property type="match status" value="1"/>
</dbReference>
<dbReference type="EMBL" id="BRXY01000145">
    <property type="protein sequence ID" value="GMH71041.1"/>
    <property type="molecule type" value="Genomic_DNA"/>
</dbReference>
<comment type="caution">
    <text evidence="2">The sequence shown here is derived from an EMBL/GenBank/DDBJ whole genome shotgun (WGS) entry which is preliminary data.</text>
</comment>
<gene>
    <name evidence="2" type="ORF">TrST_g11306</name>
</gene>
<dbReference type="SMART" id="SM00367">
    <property type="entry name" value="LRR_CC"/>
    <property type="match status" value="4"/>
</dbReference>
<dbReference type="GO" id="GO:0019005">
    <property type="term" value="C:SCF ubiquitin ligase complex"/>
    <property type="evidence" value="ECO:0007669"/>
    <property type="project" value="TreeGrafter"/>
</dbReference>
<feature type="region of interest" description="Disordered" evidence="1">
    <location>
        <begin position="30"/>
        <end position="99"/>
    </location>
</feature>
<proteinExistence type="predicted"/>
<dbReference type="OrthoDB" id="423607at2759"/>
<accession>A0A9W7AI71</accession>
<dbReference type="InterPro" id="IPR006553">
    <property type="entry name" value="Leu-rich_rpt_Cys-con_subtyp"/>
</dbReference>
<protein>
    <submittedName>
        <fullName evidence="2">Uncharacterized protein</fullName>
    </submittedName>
</protein>
<dbReference type="Pfam" id="PF13516">
    <property type="entry name" value="LRR_6"/>
    <property type="match status" value="1"/>
</dbReference>
<dbReference type="Proteomes" id="UP001165085">
    <property type="component" value="Unassembled WGS sequence"/>
</dbReference>
<evidence type="ECO:0000313" key="2">
    <source>
        <dbReference type="EMBL" id="GMH71041.1"/>
    </source>
</evidence>
<evidence type="ECO:0000256" key="1">
    <source>
        <dbReference type="SAM" id="MobiDB-lite"/>
    </source>
</evidence>
<dbReference type="InterPro" id="IPR032675">
    <property type="entry name" value="LRR_dom_sf"/>
</dbReference>
<evidence type="ECO:0000313" key="3">
    <source>
        <dbReference type="Proteomes" id="UP001165085"/>
    </source>
</evidence>